<sequence length="103" mass="11421">MTEEEEIQGHVVCLSACRDSESAHDDNVTGGTLTKFFISSIRENSGISYRSLLRNIQSHVIDLQAKMAAASESNISSIRTRGCTQEPRINSNRPFDFDNTLSI</sequence>
<dbReference type="Proteomes" id="UP000092154">
    <property type="component" value="Unassembled WGS sequence"/>
</dbReference>
<dbReference type="Gene3D" id="3.40.50.12660">
    <property type="match status" value="1"/>
</dbReference>
<dbReference type="EMBL" id="KV449482">
    <property type="protein sequence ID" value="OAX31278.1"/>
    <property type="molecule type" value="Genomic_DNA"/>
</dbReference>
<proteinExistence type="predicted"/>
<gene>
    <name evidence="2" type="ORF">K503DRAFT_101775</name>
</gene>
<reference evidence="2 3" key="1">
    <citation type="submission" date="2016-06" db="EMBL/GenBank/DDBJ databases">
        <title>Comparative genomics of the ectomycorrhizal sister species Rhizopogon vinicolor and Rhizopogon vesiculosus (Basidiomycota: Boletales) reveals a divergence of the mating type B locus.</title>
        <authorList>
            <consortium name="DOE Joint Genome Institute"/>
            <person name="Mujic A.B."/>
            <person name="Kuo A."/>
            <person name="Tritt A."/>
            <person name="Lipzen A."/>
            <person name="Chen C."/>
            <person name="Johnson J."/>
            <person name="Sharma A."/>
            <person name="Barry K."/>
            <person name="Grigoriev I.V."/>
            <person name="Spatafora J.W."/>
        </authorList>
    </citation>
    <scope>NUCLEOTIDE SEQUENCE [LARGE SCALE GENOMIC DNA]</scope>
    <source>
        <strain evidence="2 3">AM-OR11-026</strain>
    </source>
</reference>
<dbReference type="AlphaFoldDB" id="A0A1B7MFC0"/>
<dbReference type="OrthoDB" id="3223806at2759"/>
<keyword evidence="3" id="KW-1185">Reference proteome</keyword>
<accession>A0A1B7MFC0</accession>
<evidence type="ECO:0000313" key="3">
    <source>
        <dbReference type="Proteomes" id="UP000092154"/>
    </source>
</evidence>
<evidence type="ECO:0000259" key="1">
    <source>
        <dbReference type="Pfam" id="PF00656"/>
    </source>
</evidence>
<dbReference type="InParanoid" id="A0A1B7MFC0"/>
<dbReference type="Pfam" id="PF00656">
    <property type="entry name" value="Peptidase_C14"/>
    <property type="match status" value="1"/>
</dbReference>
<name>A0A1B7MFC0_9AGAM</name>
<protein>
    <recommendedName>
        <fullName evidence="1">Peptidase C14 caspase domain-containing protein</fullName>
    </recommendedName>
</protein>
<organism evidence="2 3">
    <name type="scientific">Rhizopogon vinicolor AM-OR11-026</name>
    <dbReference type="NCBI Taxonomy" id="1314800"/>
    <lineage>
        <taxon>Eukaryota</taxon>
        <taxon>Fungi</taxon>
        <taxon>Dikarya</taxon>
        <taxon>Basidiomycota</taxon>
        <taxon>Agaricomycotina</taxon>
        <taxon>Agaricomycetes</taxon>
        <taxon>Agaricomycetidae</taxon>
        <taxon>Boletales</taxon>
        <taxon>Suillineae</taxon>
        <taxon>Rhizopogonaceae</taxon>
        <taxon>Rhizopogon</taxon>
    </lineage>
</organism>
<dbReference type="InterPro" id="IPR011600">
    <property type="entry name" value="Pept_C14_caspase"/>
</dbReference>
<dbReference type="GO" id="GO:0004197">
    <property type="term" value="F:cysteine-type endopeptidase activity"/>
    <property type="evidence" value="ECO:0007669"/>
    <property type="project" value="InterPro"/>
</dbReference>
<dbReference type="GO" id="GO:0006508">
    <property type="term" value="P:proteolysis"/>
    <property type="evidence" value="ECO:0007669"/>
    <property type="project" value="InterPro"/>
</dbReference>
<feature type="domain" description="Peptidase C14 caspase" evidence="1">
    <location>
        <begin position="10"/>
        <end position="92"/>
    </location>
</feature>
<evidence type="ECO:0000313" key="2">
    <source>
        <dbReference type="EMBL" id="OAX31278.1"/>
    </source>
</evidence>